<accession>A0A8H5SM43</accession>
<evidence type="ECO:0000313" key="1">
    <source>
        <dbReference type="EMBL" id="KAF5653256.1"/>
    </source>
</evidence>
<dbReference type="OrthoDB" id="96314at2759"/>
<reference evidence="1 2" key="1">
    <citation type="submission" date="2020-05" db="EMBL/GenBank/DDBJ databases">
        <title>Identification and distribution of gene clusters putatively required for synthesis of sphingolipid metabolism inhibitors in phylogenetically diverse species of the filamentous fungus Fusarium.</title>
        <authorList>
            <person name="Kim H.-S."/>
            <person name="Busman M."/>
            <person name="Brown D.W."/>
            <person name="Divon H."/>
            <person name="Uhlig S."/>
            <person name="Proctor R.H."/>
        </authorList>
    </citation>
    <scope>NUCLEOTIDE SEQUENCE [LARGE SCALE GENOMIC DNA]</scope>
    <source>
        <strain evidence="1 2">NRRL 20693</strain>
    </source>
</reference>
<dbReference type="EMBL" id="JAAGWQ010000630">
    <property type="protein sequence ID" value="KAF5653256.1"/>
    <property type="molecule type" value="Genomic_DNA"/>
</dbReference>
<gene>
    <name evidence="1" type="ORF">FHETE_11413</name>
</gene>
<protein>
    <submittedName>
        <fullName evidence="1">Uncharacterized protein</fullName>
    </submittedName>
</protein>
<proteinExistence type="predicted"/>
<sequence>MRSHADADEDKINARLSRLCPVAERITGKPGGFKKKDGSEFNPVRAPEWNDTAEDRFGGINVVGGLRTASMSFKSMAAIHCGAWSMPVDRFEESETESYQPCIPQVLNLFNNLKDDISTDDLLQQQ</sequence>
<evidence type="ECO:0000313" key="2">
    <source>
        <dbReference type="Proteomes" id="UP000567885"/>
    </source>
</evidence>
<comment type="caution">
    <text evidence="1">The sequence shown here is derived from an EMBL/GenBank/DDBJ whole genome shotgun (WGS) entry which is preliminary data.</text>
</comment>
<dbReference type="AlphaFoldDB" id="A0A8H5SM43"/>
<keyword evidence="2" id="KW-1185">Reference proteome</keyword>
<organism evidence="1 2">
    <name type="scientific">Fusarium heterosporum</name>
    <dbReference type="NCBI Taxonomy" id="42747"/>
    <lineage>
        <taxon>Eukaryota</taxon>
        <taxon>Fungi</taxon>
        <taxon>Dikarya</taxon>
        <taxon>Ascomycota</taxon>
        <taxon>Pezizomycotina</taxon>
        <taxon>Sordariomycetes</taxon>
        <taxon>Hypocreomycetidae</taxon>
        <taxon>Hypocreales</taxon>
        <taxon>Nectriaceae</taxon>
        <taxon>Fusarium</taxon>
        <taxon>Fusarium heterosporum species complex</taxon>
    </lineage>
</organism>
<name>A0A8H5SM43_FUSHE</name>
<dbReference type="Proteomes" id="UP000567885">
    <property type="component" value="Unassembled WGS sequence"/>
</dbReference>